<comment type="subcellular location">
    <subcellularLocation>
        <location evidence="1">Nucleus</location>
    </subcellularLocation>
</comment>
<feature type="compositionally biased region" description="Polar residues" evidence="3">
    <location>
        <begin position="220"/>
        <end position="235"/>
    </location>
</feature>
<dbReference type="Pfam" id="PF08585">
    <property type="entry name" value="RMI1_N_C"/>
    <property type="match status" value="1"/>
</dbReference>
<gene>
    <name evidence="5" type="ORF">ILEXP_LOCUS22747</name>
</gene>
<comment type="caution">
    <text evidence="5">The sequence shown here is derived from an EMBL/GenBank/DDBJ whole genome shotgun (WGS) entry which is preliminary data.</text>
</comment>
<evidence type="ECO:0000313" key="5">
    <source>
        <dbReference type="EMBL" id="CAK9154429.1"/>
    </source>
</evidence>
<feature type="compositionally biased region" description="Basic and acidic residues" evidence="3">
    <location>
        <begin position="236"/>
        <end position="267"/>
    </location>
</feature>
<dbReference type="Gene3D" id="2.40.50.770">
    <property type="entry name" value="RecQ-mediated genome instability protein Rmi1, C-terminal domain"/>
    <property type="match status" value="1"/>
</dbReference>
<keyword evidence="6" id="KW-1185">Reference proteome</keyword>
<sequence length="424" mass="47532">MATSTSIAHETLLQTLTTRGWCFGETDEVKAVIAIQSALHDESLTVDLIESELSNLDLRSVGGPSLPDPSVLRKASHLQAPKVLQIASVRDISRSIAAESLGNSNNHRRLLRLKLTDGHSEITAIEYSPIPSIPDNVVPGTKVLLKNKAMIRSGIVCLDAKVITILGGVVQSLYEEWQMNQKYGGFSRSSRLSQETEAGGPPPFEKLKIVASSQMSVQQGKFSQKTVLSSKSYRPTHTEKGKSYEYEERGKVDNRDSKVDRKSENAKSDAQNACIEEKPTSSESRPKEAESIPVHNQVAAQKLFQKMSQPNRDDRHSRGQRHRGKGKQEESPVLTLDEWERRKAGVNLVMREELPNQDEELALQLQRQFDLEDIQVQKGPHVTEAEDIRMSMFNFERGDARALDRTDFRGRGRGRERRGRGWRG</sequence>
<evidence type="ECO:0000313" key="6">
    <source>
        <dbReference type="Proteomes" id="UP001642360"/>
    </source>
</evidence>
<evidence type="ECO:0000256" key="3">
    <source>
        <dbReference type="SAM" id="MobiDB-lite"/>
    </source>
</evidence>
<organism evidence="5 6">
    <name type="scientific">Ilex paraguariensis</name>
    <name type="common">yerba mate</name>
    <dbReference type="NCBI Taxonomy" id="185542"/>
    <lineage>
        <taxon>Eukaryota</taxon>
        <taxon>Viridiplantae</taxon>
        <taxon>Streptophyta</taxon>
        <taxon>Embryophyta</taxon>
        <taxon>Tracheophyta</taxon>
        <taxon>Spermatophyta</taxon>
        <taxon>Magnoliopsida</taxon>
        <taxon>eudicotyledons</taxon>
        <taxon>Gunneridae</taxon>
        <taxon>Pentapetalae</taxon>
        <taxon>asterids</taxon>
        <taxon>campanulids</taxon>
        <taxon>Aquifoliales</taxon>
        <taxon>Aquifoliaceae</taxon>
        <taxon>Ilex</taxon>
    </lineage>
</organism>
<accession>A0ABC8SB99</accession>
<dbReference type="GO" id="GO:0005634">
    <property type="term" value="C:nucleus"/>
    <property type="evidence" value="ECO:0007669"/>
    <property type="project" value="UniProtKB-SubCell"/>
</dbReference>
<feature type="region of interest" description="Disordered" evidence="3">
    <location>
        <begin position="305"/>
        <end position="332"/>
    </location>
</feature>
<feature type="region of interest" description="Disordered" evidence="3">
    <location>
        <begin position="220"/>
        <end position="293"/>
    </location>
</feature>
<name>A0ABC8SB99_9AQUA</name>
<feature type="domain" description="RecQ mediated genome instability protein 1 OB-fold" evidence="4">
    <location>
        <begin position="77"/>
        <end position="179"/>
    </location>
</feature>
<evidence type="ECO:0000259" key="4">
    <source>
        <dbReference type="Pfam" id="PF08585"/>
    </source>
</evidence>
<dbReference type="Proteomes" id="UP001642360">
    <property type="component" value="Unassembled WGS sequence"/>
</dbReference>
<evidence type="ECO:0000256" key="1">
    <source>
        <dbReference type="ARBA" id="ARBA00004123"/>
    </source>
</evidence>
<dbReference type="InterPro" id="IPR013894">
    <property type="entry name" value="RMI1_OB"/>
</dbReference>
<protein>
    <recommendedName>
        <fullName evidence="4">RecQ mediated genome instability protein 1 OB-fold domain-containing protein</fullName>
    </recommendedName>
</protein>
<dbReference type="AlphaFoldDB" id="A0ABC8SB99"/>
<feature type="compositionally biased region" description="Basic and acidic residues" evidence="3">
    <location>
        <begin position="275"/>
        <end position="290"/>
    </location>
</feature>
<reference evidence="5 6" key="1">
    <citation type="submission" date="2024-02" db="EMBL/GenBank/DDBJ databases">
        <authorList>
            <person name="Vignale AGUSTIN F."/>
            <person name="Sosa J E."/>
            <person name="Modenutti C."/>
        </authorList>
    </citation>
    <scope>NUCLEOTIDE SEQUENCE [LARGE SCALE GENOMIC DNA]</scope>
</reference>
<evidence type="ECO:0000256" key="2">
    <source>
        <dbReference type="ARBA" id="ARBA00023242"/>
    </source>
</evidence>
<proteinExistence type="predicted"/>
<dbReference type="PANTHER" id="PTHR13681">
    <property type="entry name" value="SURVIVAL OF MOTOR NEURON-RELATED-SPLICING FACTOR 30-RELATED"/>
    <property type="match status" value="1"/>
</dbReference>
<keyword evidence="2" id="KW-0539">Nucleus</keyword>
<dbReference type="InterPro" id="IPR042470">
    <property type="entry name" value="RMI1_N_C_sf"/>
</dbReference>
<dbReference type="SMART" id="SM01161">
    <property type="entry name" value="DUF1767"/>
    <property type="match status" value="1"/>
</dbReference>
<dbReference type="EMBL" id="CAUOFW020002525">
    <property type="protein sequence ID" value="CAK9154429.1"/>
    <property type="molecule type" value="Genomic_DNA"/>
</dbReference>
<dbReference type="PANTHER" id="PTHR13681:SF24">
    <property type="entry name" value="TUDOR DOMAIN-CONTAINING PROTEIN 3"/>
    <property type="match status" value="1"/>
</dbReference>